<dbReference type="RefSeq" id="WP_124029058.1">
    <property type="nucleotide sequence ID" value="NZ_JBHRSN010000013.1"/>
</dbReference>
<name>A0A3N5Y4C2_9ALTE</name>
<dbReference type="EMBL" id="RPOK01000006">
    <property type="protein sequence ID" value="RPJ64929.1"/>
    <property type="molecule type" value="Genomic_DNA"/>
</dbReference>
<comment type="caution">
    <text evidence="1">The sequence shown here is derived from an EMBL/GenBank/DDBJ whole genome shotgun (WGS) entry which is preliminary data.</text>
</comment>
<dbReference type="Proteomes" id="UP000275281">
    <property type="component" value="Unassembled WGS sequence"/>
</dbReference>
<protein>
    <submittedName>
        <fullName evidence="1">Uncharacterized protein</fullName>
    </submittedName>
</protein>
<accession>A0A3N5Y4C2</accession>
<reference evidence="1 2" key="1">
    <citation type="submission" date="2018-11" db="EMBL/GenBank/DDBJ databases">
        <authorList>
            <person name="Ye M.-Q."/>
            <person name="Du Z.-J."/>
        </authorList>
    </citation>
    <scope>NUCLEOTIDE SEQUENCE [LARGE SCALE GENOMIC DNA]</scope>
    <source>
        <strain evidence="1 2">U0105</strain>
    </source>
</reference>
<proteinExistence type="predicted"/>
<gene>
    <name evidence="1" type="ORF">DRW07_16525</name>
</gene>
<dbReference type="OrthoDB" id="7030833at2"/>
<evidence type="ECO:0000313" key="1">
    <source>
        <dbReference type="EMBL" id="RPJ64929.1"/>
    </source>
</evidence>
<dbReference type="AlphaFoldDB" id="A0A3N5Y4C2"/>
<organism evidence="1 2">
    <name type="scientific">Alteromonas sediminis</name>
    <dbReference type="NCBI Taxonomy" id="2259342"/>
    <lineage>
        <taxon>Bacteria</taxon>
        <taxon>Pseudomonadati</taxon>
        <taxon>Pseudomonadota</taxon>
        <taxon>Gammaproteobacteria</taxon>
        <taxon>Alteromonadales</taxon>
        <taxon>Alteromonadaceae</taxon>
        <taxon>Alteromonas/Salinimonas group</taxon>
        <taxon>Alteromonas</taxon>
    </lineage>
</organism>
<keyword evidence="2" id="KW-1185">Reference proteome</keyword>
<evidence type="ECO:0000313" key="2">
    <source>
        <dbReference type="Proteomes" id="UP000275281"/>
    </source>
</evidence>
<sequence>MKKTLTYIIAISFSVSAHAYKQREQYDIKWKEDSGKIVNSTVCFSYQKGSLDYRGCRSAAKNYFKQQCHIYRKKNLSKLATKKFCNAASSYNPIRS</sequence>